<organism evidence="2 3">
    <name type="scientific">Trichonephila inaurata madagascariensis</name>
    <dbReference type="NCBI Taxonomy" id="2747483"/>
    <lineage>
        <taxon>Eukaryota</taxon>
        <taxon>Metazoa</taxon>
        <taxon>Ecdysozoa</taxon>
        <taxon>Arthropoda</taxon>
        <taxon>Chelicerata</taxon>
        <taxon>Arachnida</taxon>
        <taxon>Araneae</taxon>
        <taxon>Araneomorphae</taxon>
        <taxon>Entelegynae</taxon>
        <taxon>Araneoidea</taxon>
        <taxon>Nephilidae</taxon>
        <taxon>Trichonephila</taxon>
        <taxon>Trichonephila inaurata</taxon>
    </lineage>
</organism>
<dbReference type="EMBL" id="BMAV01009119">
    <property type="protein sequence ID" value="GFY53137.1"/>
    <property type="molecule type" value="Genomic_DNA"/>
</dbReference>
<name>A0A8X6XI81_9ARAC</name>
<gene>
    <name evidence="1" type="ORF">TNIN_271761</name>
    <name evidence="2" type="ORF">TNIN_271791</name>
</gene>
<evidence type="ECO:0000313" key="3">
    <source>
        <dbReference type="Proteomes" id="UP000886998"/>
    </source>
</evidence>
<evidence type="ECO:0000313" key="1">
    <source>
        <dbReference type="EMBL" id="GFY53137.1"/>
    </source>
</evidence>
<comment type="caution">
    <text evidence="2">The sequence shown here is derived from an EMBL/GenBank/DDBJ whole genome shotgun (WGS) entry which is preliminary data.</text>
</comment>
<dbReference type="Proteomes" id="UP000886998">
    <property type="component" value="Unassembled WGS sequence"/>
</dbReference>
<dbReference type="AlphaFoldDB" id="A0A8X6XI81"/>
<reference evidence="2" key="1">
    <citation type="submission" date="2020-08" db="EMBL/GenBank/DDBJ databases">
        <title>Multicomponent nature underlies the extraordinary mechanical properties of spider dragline silk.</title>
        <authorList>
            <person name="Kono N."/>
            <person name="Nakamura H."/>
            <person name="Mori M."/>
            <person name="Yoshida Y."/>
            <person name="Ohtoshi R."/>
            <person name="Malay A.D."/>
            <person name="Moran D.A.P."/>
            <person name="Tomita M."/>
            <person name="Numata K."/>
            <person name="Arakawa K."/>
        </authorList>
    </citation>
    <scope>NUCLEOTIDE SEQUENCE</scope>
</reference>
<keyword evidence="3" id="KW-1185">Reference proteome</keyword>
<protein>
    <submittedName>
        <fullName evidence="2">Uncharacterized protein</fullName>
    </submittedName>
</protein>
<sequence>MCRFVTGCAENLPVSPKRFTRRHVPYVKVSYSEWFPKSLSCHEASAYSALAYSTPSAYSFQPNGPGLLPFHGKYKYSSAVVI</sequence>
<proteinExistence type="predicted"/>
<dbReference type="EMBL" id="BMAV01009119">
    <property type="protein sequence ID" value="GFY53140.1"/>
    <property type="molecule type" value="Genomic_DNA"/>
</dbReference>
<evidence type="ECO:0000313" key="2">
    <source>
        <dbReference type="EMBL" id="GFY53140.1"/>
    </source>
</evidence>
<accession>A0A8X6XI81</accession>